<proteinExistence type="predicted"/>
<name>A0A6J4MMF1_9BACT</name>
<sequence length="24" mass="2731">MRRGLTDDDPFAADISRQVLDLPE</sequence>
<dbReference type="EMBL" id="CADCTV010000799">
    <property type="protein sequence ID" value="CAA9362029.1"/>
    <property type="molecule type" value="Genomic_DNA"/>
</dbReference>
<accession>A0A6J4MMF1</accession>
<reference evidence="1" key="1">
    <citation type="submission" date="2020-02" db="EMBL/GenBank/DDBJ databases">
        <authorList>
            <person name="Meier V. D."/>
        </authorList>
    </citation>
    <scope>NUCLEOTIDE SEQUENCE</scope>
    <source>
        <strain evidence="1">AVDCRST_MAG89</strain>
    </source>
</reference>
<organism evidence="1">
    <name type="scientific">uncultured Gemmatimonadota bacterium</name>
    <dbReference type="NCBI Taxonomy" id="203437"/>
    <lineage>
        <taxon>Bacteria</taxon>
        <taxon>Pseudomonadati</taxon>
        <taxon>Gemmatimonadota</taxon>
        <taxon>environmental samples</taxon>
    </lineage>
</organism>
<evidence type="ECO:0000313" key="1">
    <source>
        <dbReference type="EMBL" id="CAA9362029.1"/>
    </source>
</evidence>
<protein>
    <submittedName>
        <fullName evidence="1">Uncharacterized protein</fullName>
    </submittedName>
</protein>
<dbReference type="AlphaFoldDB" id="A0A6J4MMF1"/>
<gene>
    <name evidence="1" type="ORF">AVDCRST_MAG89-3804</name>
</gene>